<comment type="similarity">
    <text evidence="1">Belongs to the LOR family.</text>
</comment>
<name>A0ABC8S2C2_9AQUA</name>
<protein>
    <recommendedName>
        <fullName evidence="4">Protein LURP-one-related 5-like</fullName>
    </recommendedName>
</protein>
<dbReference type="Pfam" id="PF04525">
    <property type="entry name" value="LOR"/>
    <property type="match status" value="1"/>
</dbReference>
<dbReference type="AlphaFoldDB" id="A0ABC8S2C2"/>
<dbReference type="Gene3D" id="2.40.160.200">
    <property type="entry name" value="LURP1-related"/>
    <property type="match status" value="1"/>
</dbReference>
<dbReference type="SUPFAM" id="SSF54518">
    <property type="entry name" value="Tubby C-terminal domain-like"/>
    <property type="match status" value="1"/>
</dbReference>
<sequence length="248" mass="27593">MSKIHPTEIIRCGHNLSSTRKSIGEDVHHDHPSPSVAVLTVWKRSSMSFQGTDGFTVFDPRGRLTFRVENYTRKSRCVAGGSGVVLMDGSGKALLTLKPQTFSMQYQWNGYRGGDECGKSPKRRVFTMRRPSSSVLMIHKRACEAEVFIGESSSSSSTVERDQRRTPADYSIEGSFMRRSCKIKNSSGDVVAKIARKRSVVNTNTTLLLSDDVFSLMVQPVFDLQLIMAFIIILDRICAKPFSPALCS</sequence>
<dbReference type="Proteomes" id="UP001642360">
    <property type="component" value="Unassembled WGS sequence"/>
</dbReference>
<evidence type="ECO:0000313" key="3">
    <source>
        <dbReference type="Proteomes" id="UP001642360"/>
    </source>
</evidence>
<dbReference type="PANTHER" id="PTHR31087:SF95">
    <property type="entry name" value="EXPRESSED PROTEIN"/>
    <property type="match status" value="1"/>
</dbReference>
<organism evidence="2 3">
    <name type="scientific">Ilex paraguariensis</name>
    <name type="common">yerba mate</name>
    <dbReference type="NCBI Taxonomy" id="185542"/>
    <lineage>
        <taxon>Eukaryota</taxon>
        <taxon>Viridiplantae</taxon>
        <taxon>Streptophyta</taxon>
        <taxon>Embryophyta</taxon>
        <taxon>Tracheophyta</taxon>
        <taxon>Spermatophyta</taxon>
        <taxon>Magnoliopsida</taxon>
        <taxon>eudicotyledons</taxon>
        <taxon>Gunneridae</taxon>
        <taxon>Pentapetalae</taxon>
        <taxon>asterids</taxon>
        <taxon>campanulids</taxon>
        <taxon>Aquifoliales</taxon>
        <taxon>Aquifoliaceae</taxon>
        <taxon>Ilex</taxon>
    </lineage>
</organism>
<evidence type="ECO:0000256" key="1">
    <source>
        <dbReference type="ARBA" id="ARBA00005437"/>
    </source>
</evidence>
<dbReference type="InterPro" id="IPR038595">
    <property type="entry name" value="LOR_sf"/>
</dbReference>
<keyword evidence="3" id="KW-1185">Reference proteome</keyword>
<evidence type="ECO:0000313" key="2">
    <source>
        <dbReference type="EMBL" id="CAK9149349.1"/>
    </source>
</evidence>
<evidence type="ECO:0008006" key="4">
    <source>
        <dbReference type="Google" id="ProtNLM"/>
    </source>
</evidence>
<comment type="caution">
    <text evidence="2">The sequence shown here is derived from an EMBL/GenBank/DDBJ whole genome shotgun (WGS) entry which is preliminary data.</text>
</comment>
<reference evidence="2 3" key="1">
    <citation type="submission" date="2024-02" db="EMBL/GenBank/DDBJ databases">
        <authorList>
            <person name="Vignale AGUSTIN F."/>
            <person name="Sosa J E."/>
            <person name="Modenutti C."/>
        </authorList>
    </citation>
    <scope>NUCLEOTIDE SEQUENCE [LARGE SCALE GENOMIC DNA]</scope>
</reference>
<dbReference type="PANTHER" id="PTHR31087">
    <property type="match status" value="1"/>
</dbReference>
<dbReference type="EMBL" id="CAUOFW020001863">
    <property type="protein sequence ID" value="CAK9149349.1"/>
    <property type="molecule type" value="Genomic_DNA"/>
</dbReference>
<accession>A0ABC8S2C2</accession>
<proteinExistence type="inferred from homology"/>
<dbReference type="InterPro" id="IPR007612">
    <property type="entry name" value="LOR"/>
</dbReference>
<gene>
    <name evidence="2" type="ORF">ILEXP_LOCUS17392</name>
</gene>
<dbReference type="InterPro" id="IPR025659">
    <property type="entry name" value="Tubby-like_C"/>
</dbReference>